<keyword evidence="2" id="KW-1185">Reference proteome</keyword>
<evidence type="ECO:0000313" key="1">
    <source>
        <dbReference type="EMBL" id="CAB0000067.1"/>
    </source>
</evidence>
<gene>
    <name evidence="1" type="ORF">NTEN_LOCUS6232</name>
</gene>
<dbReference type="AlphaFoldDB" id="A0A6H5GCV2"/>
<sequence length="87" mass="10231">MFFSICFSPAERTKFIKSVAAHNRELYMWVVAFSLGQWERTCCNGRTRPYRYCHTYRNSGIYRNPGTYRKLGIYRTAEGCTGRIGRT</sequence>
<proteinExistence type="predicted"/>
<protein>
    <submittedName>
        <fullName evidence="1">Uncharacterized protein</fullName>
    </submittedName>
</protein>
<accession>A0A6H5GCV2</accession>
<reference evidence="1 2" key="1">
    <citation type="submission" date="2020-02" db="EMBL/GenBank/DDBJ databases">
        <authorList>
            <person name="Ferguson B K."/>
        </authorList>
    </citation>
    <scope>NUCLEOTIDE SEQUENCE [LARGE SCALE GENOMIC DNA]</scope>
</reference>
<name>A0A6H5GCV2_9HEMI</name>
<dbReference type="EMBL" id="CADCXU010009092">
    <property type="protein sequence ID" value="CAB0000067.1"/>
    <property type="molecule type" value="Genomic_DNA"/>
</dbReference>
<organism evidence="1 2">
    <name type="scientific">Nesidiocoris tenuis</name>
    <dbReference type="NCBI Taxonomy" id="355587"/>
    <lineage>
        <taxon>Eukaryota</taxon>
        <taxon>Metazoa</taxon>
        <taxon>Ecdysozoa</taxon>
        <taxon>Arthropoda</taxon>
        <taxon>Hexapoda</taxon>
        <taxon>Insecta</taxon>
        <taxon>Pterygota</taxon>
        <taxon>Neoptera</taxon>
        <taxon>Paraneoptera</taxon>
        <taxon>Hemiptera</taxon>
        <taxon>Heteroptera</taxon>
        <taxon>Panheteroptera</taxon>
        <taxon>Cimicomorpha</taxon>
        <taxon>Miridae</taxon>
        <taxon>Dicyphina</taxon>
        <taxon>Nesidiocoris</taxon>
    </lineage>
</organism>
<dbReference type="Proteomes" id="UP000479000">
    <property type="component" value="Unassembled WGS sequence"/>
</dbReference>
<evidence type="ECO:0000313" key="2">
    <source>
        <dbReference type="Proteomes" id="UP000479000"/>
    </source>
</evidence>